<evidence type="ECO:0000313" key="1">
    <source>
        <dbReference type="EMBL" id="KAK1945699.1"/>
    </source>
</evidence>
<name>A0AAD9LT32_9STRA</name>
<sequence length="134" mass="14738">MPPAKQLRASSNASTTVVLAALGPLFEFLDAKEIAVLVCTQKAIGGEGCAAIWFWLTNRIRDELPNVNLQSPPPHYDTLQLAVVLPLLRQLYAVASCKQFISFVYESNLITTIFPLQMTLISTLTPKDMEATCI</sequence>
<evidence type="ECO:0000313" key="2">
    <source>
        <dbReference type="Proteomes" id="UP001259832"/>
    </source>
</evidence>
<keyword evidence="2" id="KW-1185">Reference proteome</keyword>
<organism evidence="1 2">
    <name type="scientific">Phytophthora citrophthora</name>
    <dbReference type="NCBI Taxonomy" id="4793"/>
    <lineage>
        <taxon>Eukaryota</taxon>
        <taxon>Sar</taxon>
        <taxon>Stramenopiles</taxon>
        <taxon>Oomycota</taxon>
        <taxon>Peronosporomycetes</taxon>
        <taxon>Peronosporales</taxon>
        <taxon>Peronosporaceae</taxon>
        <taxon>Phytophthora</taxon>
    </lineage>
</organism>
<gene>
    <name evidence="1" type="ORF">P3T76_002747</name>
</gene>
<reference evidence="1" key="1">
    <citation type="submission" date="2023-08" db="EMBL/GenBank/DDBJ databases">
        <title>Reference Genome Resource for the Citrus Pathogen Phytophthora citrophthora.</title>
        <authorList>
            <person name="Moller H."/>
            <person name="Coetzee B."/>
            <person name="Rose L.J."/>
            <person name="Van Niekerk J.M."/>
        </authorList>
    </citation>
    <scope>NUCLEOTIDE SEQUENCE</scope>
    <source>
        <strain evidence="1">STE-U-9442</strain>
    </source>
</reference>
<dbReference type="Proteomes" id="UP001259832">
    <property type="component" value="Unassembled WGS sequence"/>
</dbReference>
<proteinExistence type="predicted"/>
<dbReference type="AlphaFoldDB" id="A0AAD9LT32"/>
<dbReference type="EMBL" id="JASMQC010000004">
    <property type="protein sequence ID" value="KAK1945699.1"/>
    <property type="molecule type" value="Genomic_DNA"/>
</dbReference>
<protein>
    <submittedName>
        <fullName evidence="1">Uncharacterized protein</fullName>
    </submittedName>
</protein>
<comment type="caution">
    <text evidence="1">The sequence shown here is derived from an EMBL/GenBank/DDBJ whole genome shotgun (WGS) entry which is preliminary data.</text>
</comment>
<accession>A0AAD9LT32</accession>